<dbReference type="Proteomes" id="UP000027471">
    <property type="component" value="Unassembled WGS sequence"/>
</dbReference>
<gene>
    <name evidence="1" type="ORF">DT23_10160</name>
</gene>
<dbReference type="STRING" id="1353528.DT23_10160"/>
<dbReference type="InterPro" id="IPR012337">
    <property type="entry name" value="RNaseH-like_sf"/>
</dbReference>
<name>A0A074K0G5_9RHOB</name>
<accession>A0A074K0G5</accession>
<proteinExistence type="predicted"/>
<dbReference type="EMBL" id="AUNB01000009">
    <property type="protein sequence ID" value="KEO61253.1"/>
    <property type="molecule type" value="Genomic_DNA"/>
</dbReference>
<reference evidence="1 2" key="1">
    <citation type="journal article" date="2015" name="Antonie Van Leeuwenhoek">
        <title>Thioclava indica sp. nov., isolated from surface seawater of the Indian Ocean.</title>
        <authorList>
            <person name="Liu Y."/>
            <person name="Lai Q."/>
            <person name="Du J."/>
            <person name="Xu H."/>
            <person name="Jiang L."/>
            <person name="Shao Z."/>
        </authorList>
    </citation>
    <scope>NUCLEOTIDE SEQUENCE [LARGE SCALE GENOMIC DNA]</scope>
    <source>
        <strain evidence="1 2">DT23-4</strain>
    </source>
</reference>
<keyword evidence="2" id="KW-1185">Reference proteome</keyword>
<dbReference type="GO" id="GO:0003676">
    <property type="term" value="F:nucleic acid binding"/>
    <property type="evidence" value="ECO:0007669"/>
    <property type="project" value="InterPro"/>
</dbReference>
<evidence type="ECO:0000313" key="1">
    <source>
        <dbReference type="EMBL" id="KEO61253.1"/>
    </source>
</evidence>
<sequence>MEAEFCVEVLQDAIARYGKPEIMNSDQGSQVAGFEWTKALSRDDVKL</sequence>
<evidence type="ECO:0008006" key="3">
    <source>
        <dbReference type="Google" id="ProtNLM"/>
    </source>
</evidence>
<organism evidence="1 2">
    <name type="scientific">Thioclava indica</name>
    <dbReference type="NCBI Taxonomy" id="1353528"/>
    <lineage>
        <taxon>Bacteria</taxon>
        <taxon>Pseudomonadati</taxon>
        <taxon>Pseudomonadota</taxon>
        <taxon>Alphaproteobacteria</taxon>
        <taxon>Rhodobacterales</taxon>
        <taxon>Paracoccaceae</taxon>
        <taxon>Thioclava</taxon>
    </lineage>
</organism>
<evidence type="ECO:0000313" key="2">
    <source>
        <dbReference type="Proteomes" id="UP000027471"/>
    </source>
</evidence>
<dbReference type="InterPro" id="IPR036397">
    <property type="entry name" value="RNaseH_sf"/>
</dbReference>
<dbReference type="AlphaFoldDB" id="A0A074K0G5"/>
<dbReference type="SUPFAM" id="SSF53098">
    <property type="entry name" value="Ribonuclease H-like"/>
    <property type="match status" value="1"/>
</dbReference>
<dbReference type="Gene3D" id="3.30.420.10">
    <property type="entry name" value="Ribonuclease H-like superfamily/Ribonuclease H"/>
    <property type="match status" value="1"/>
</dbReference>
<dbReference type="eggNOG" id="COG2801">
    <property type="taxonomic scope" value="Bacteria"/>
</dbReference>
<protein>
    <recommendedName>
        <fullName evidence="3">Integrase catalytic domain-containing protein</fullName>
    </recommendedName>
</protein>
<comment type="caution">
    <text evidence="1">The sequence shown here is derived from an EMBL/GenBank/DDBJ whole genome shotgun (WGS) entry which is preliminary data.</text>
</comment>